<sequence>MGKGSRRYSSVGIFARYQRMLLCCYISLPSMCIE</sequence>
<dbReference type="AlphaFoldDB" id="A0A2P2PIF6"/>
<accession>A0A2P2PIF6</accession>
<organism evidence="1">
    <name type="scientific">Rhizophora mucronata</name>
    <name type="common">Asiatic mangrove</name>
    <dbReference type="NCBI Taxonomy" id="61149"/>
    <lineage>
        <taxon>Eukaryota</taxon>
        <taxon>Viridiplantae</taxon>
        <taxon>Streptophyta</taxon>
        <taxon>Embryophyta</taxon>
        <taxon>Tracheophyta</taxon>
        <taxon>Spermatophyta</taxon>
        <taxon>Magnoliopsida</taxon>
        <taxon>eudicotyledons</taxon>
        <taxon>Gunneridae</taxon>
        <taxon>Pentapetalae</taxon>
        <taxon>rosids</taxon>
        <taxon>fabids</taxon>
        <taxon>Malpighiales</taxon>
        <taxon>Rhizophoraceae</taxon>
        <taxon>Rhizophora</taxon>
    </lineage>
</organism>
<evidence type="ECO:0000313" key="1">
    <source>
        <dbReference type="EMBL" id="MBX54564.1"/>
    </source>
</evidence>
<protein>
    <submittedName>
        <fullName evidence="1">Uncharacterized protein</fullName>
    </submittedName>
</protein>
<proteinExistence type="predicted"/>
<name>A0A2P2PIF6_RHIMU</name>
<reference evidence="1" key="1">
    <citation type="submission" date="2018-02" db="EMBL/GenBank/DDBJ databases">
        <title>Rhizophora mucronata_Transcriptome.</title>
        <authorList>
            <person name="Meera S.P."/>
            <person name="Sreeshan A."/>
            <person name="Augustine A."/>
        </authorList>
    </citation>
    <scope>NUCLEOTIDE SEQUENCE</scope>
    <source>
        <tissue evidence="1">Leaf</tissue>
    </source>
</reference>
<dbReference type="EMBL" id="GGEC01074080">
    <property type="protein sequence ID" value="MBX54564.1"/>
    <property type="molecule type" value="Transcribed_RNA"/>
</dbReference>